<evidence type="ECO:0000313" key="2">
    <source>
        <dbReference type="Proteomes" id="UP001372338"/>
    </source>
</evidence>
<proteinExistence type="predicted"/>
<sequence length="155" mass="17235">MLQSLKGLPPPCSHYLASSFSLGVKEGNKESVVGNIEELRNITEDLATAEANKVAAVSYAWGRMTYSSAESYERHVHLNETKNIRVSWDFNQNIVTVEADKGWEIFHSLENEHFLNPQMEQDAEPSFSCRLHGNIELAKAAVNELLKLNADGGTS</sequence>
<dbReference type="AlphaFoldDB" id="A0AAN9HP70"/>
<dbReference type="EMBL" id="JAYWIO010000008">
    <property type="protein sequence ID" value="KAK7246390.1"/>
    <property type="molecule type" value="Genomic_DNA"/>
</dbReference>
<dbReference type="Proteomes" id="UP001372338">
    <property type="component" value="Unassembled WGS sequence"/>
</dbReference>
<keyword evidence="2" id="KW-1185">Reference proteome</keyword>
<name>A0AAN9HP70_CROPI</name>
<reference evidence="1 2" key="1">
    <citation type="submission" date="2024-01" db="EMBL/GenBank/DDBJ databases">
        <title>The genomes of 5 underutilized Papilionoideae crops provide insights into root nodulation and disease resistanc.</title>
        <authorList>
            <person name="Yuan L."/>
        </authorList>
    </citation>
    <scope>NUCLEOTIDE SEQUENCE [LARGE SCALE GENOMIC DNA]</scope>
    <source>
        <strain evidence="1">ZHUSHIDOU_FW_LH</strain>
        <tissue evidence="1">Leaf</tissue>
    </source>
</reference>
<comment type="caution">
    <text evidence="1">The sequence shown here is derived from an EMBL/GenBank/DDBJ whole genome shotgun (WGS) entry which is preliminary data.</text>
</comment>
<protein>
    <submittedName>
        <fullName evidence="1">Uncharacterized protein</fullName>
    </submittedName>
</protein>
<gene>
    <name evidence="1" type="ORF">RIF29_41258</name>
</gene>
<organism evidence="1 2">
    <name type="scientific">Crotalaria pallida</name>
    <name type="common">Smooth rattlebox</name>
    <name type="synonym">Crotalaria striata</name>
    <dbReference type="NCBI Taxonomy" id="3830"/>
    <lineage>
        <taxon>Eukaryota</taxon>
        <taxon>Viridiplantae</taxon>
        <taxon>Streptophyta</taxon>
        <taxon>Embryophyta</taxon>
        <taxon>Tracheophyta</taxon>
        <taxon>Spermatophyta</taxon>
        <taxon>Magnoliopsida</taxon>
        <taxon>eudicotyledons</taxon>
        <taxon>Gunneridae</taxon>
        <taxon>Pentapetalae</taxon>
        <taxon>rosids</taxon>
        <taxon>fabids</taxon>
        <taxon>Fabales</taxon>
        <taxon>Fabaceae</taxon>
        <taxon>Papilionoideae</taxon>
        <taxon>50 kb inversion clade</taxon>
        <taxon>genistoids sensu lato</taxon>
        <taxon>core genistoids</taxon>
        <taxon>Crotalarieae</taxon>
        <taxon>Crotalaria</taxon>
    </lineage>
</organism>
<evidence type="ECO:0000313" key="1">
    <source>
        <dbReference type="EMBL" id="KAK7246390.1"/>
    </source>
</evidence>
<accession>A0AAN9HP70</accession>